<keyword evidence="1 4" id="KW-0973">c-di-GMP</keyword>
<dbReference type="HAMAP" id="MF_01457">
    <property type="entry name" value="YcgR"/>
    <property type="match status" value="1"/>
</dbReference>
<comment type="similarity">
    <text evidence="4">Belongs to the YcgR family.</text>
</comment>
<proteinExistence type="inferred from homology"/>
<name>A0ABV7F3N5_9BURK</name>
<dbReference type="InterPro" id="IPR009875">
    <property type="entry name" value="PilZ_domain"/>
</dbReference>
<feature type="domain" description="PilZ" evidence="5">
    <location>
        <begin position="122"/>
        <end position="237"/>
    </location>
</feature>
<dbReference type="InterPro" id="IPR012349">
    <property type="entry name" value="Split_barrel_FMN-bd"/>
</dbReference>
<keyword evidence="8" id="KW-1185">Reference proteome</keyword>
<dbReference type="Pfam" id="PF07317">
    <property type="entry name" value="PilZN"/>
    <property type="match status" value="1"/>
</dbReference>
<sequence length="251" mass="27690">MQSDNNDLGTEVQNHYQVQSRREILAILRNLAEKNQLVSVSIDNGAEVAVTTILEVDNDAVILDCAPDPGLNQRIIAADHISFETSLDKIRIVFSAAEAESCEHEGRPAIAIGIPASLIRLQRREYYRINTPVTNPLRCTIPLPEELGGGAYTMSLVDISCGGIAVLDDKKTLDKTIGRNYQNCRVDILGIGTIVVTLQIRSSQDMTLLNGKVNRRLGCQFIDLPNSMLTVVQRYIMKLERERNSKATGLG</sequence>
<dbReference type="Gene3D" id="2.30.110.10">
    <property type="entry name" value="Electron Transport, Fmn-binding Protein, Chain A"/>
    <property type="match status" value="1"/>
</dbReference>
<evidence type="ECO:0000313" key="7">
    <source>
        <dbReference type="EMBL" id="MFC3109580.1"/>
    </source>
</evidence>
<accession>A0ABV7F3N5</accession>
<evidence type="ECO:0000256" key="3">
    <source>
        <dbReference type="ARBA" id="ARBA00023143"/>
    </source>
</evidence>
<evidence type="ECO:0000256" key="1">
    <source>
        <dbReference type="ARBA" id="ARBA00022636"/>
    </source>
</evidence>
<keyword evidence="7" id="KW-0282">Flagellum</keyword>
<dbReference type="Proteomes" id="UP001595530">
    <property type="component" value="Unassembled WGS sequence"/>
</dbReference>
<comment type="caution">
    <text evidence="7">The sequence shown here is derived from an EMBL/GenBank/DDBJ whole genome shotgun (WGS) entry which is preliminary data.</text>
</comment>
<evidence type="ECO:0000313" key="8">
    <source>
        <dbReference type="Proteomes" id="UP001595530"/>
    </source>
</evidence>
<dbReference type="EMBL" id="JBHRTP010000054">
    <property type="protein sequence ID" value="MFC3109580.1"/>
    <property type="molecule type" value="Genomic_DNA"/>
</dbReference>
<evidence type="ECO:0000256" key="2">
    <source>
        <dbReference type="ARBA" id="ARBA00022741"/>
    </source>
</evidence>
<keyword evidence="7" id="KW-0969">Cilium</keyword>
<dbReference type="Gene3D" id="2.40.10.220">
    <property type="entry name" value="predicted glycosyltransferase like domains"/>
    <property type="match status" value="1"/>
</dbReference>
<keyword evidence="2 4" id="KW-0547">Nucleotide-binding</keyword>
<keyword evidence="7" id="KW-0966">Cell projection</keyword>
<dbReference type="InterPro" id="IPR023787">
    <property type="entry name" value="T3SS_YcgR"/>
</dbReference>
<gene>
    <name evidence="4" type="primary">ycgR</name>
    <name evidence="7" type="ORF">ACFOFO_16680</name>
</gene>
<comment type="function">
    <text evidence="4">Acts as a flagellar brake, regulating swimming and swarming in a bis-(3'-5') cyclic diguanylic acid (c-di-GMP)-dependent manner. Binds 1 c-di-GMP dimer per subunit. Increasing levels of c-di-GMP lead to decreased motility.</text>
</comment>
<comment type="subunit">
    <text evidence="4">Monomer. Interacts with the flagellar basal bodies.</text>
</comment>
<reference evidence="8" key="1">
    <citation type="journal article" date="2019" name="Int. J. Syst. Evol. Microbiol.">
        <title>The Global Catalogue of Microorganisms (GCM) 10K type strain sequencing project: providing services to taxonomists for standard genome sequencing and annotation.</title>
        <authorList>
            <consortium name="The Broad Institute Genomics Platform"/>
            <consortium name="The Broad Institute Genome Sequencing Center for Infectious Disease"/>
            <person name="Wu L."/>
            <person name="Ma J."/>
        </authorList>
    </citation>
    <scope>NUCLEOTIDE SEQUENCE [LARGE SCALE GENOMIC DNA]</scope>
    <source>
        <strain evidence="8">KCTC 42986</strain>
    </source>
</reference>
<dbReference type="RefSeq" id="WP_390325422.1">
    <property type="nucleotide sequence ID" value="NZ_JBHRTP010000054.1"/>
</dbReference>
<evidence type="ECO:0000259" key="5">
    <source>
        <dbReference type="Pfam" id="PF07238"/>
    </source>
</evidence>
<protein>
    <recommendedName>
        <fullName evidence="4">Flagellar brake protein YcgR</fullName>
    </recommendedName>
    <alternativeName>
        <fullName evidence="4">Cyclic di-GMP binding protein YcgR</fullName>
    </alternativeName>
</protein>
<organism evidence="7 8">
    <name type="scientific">Undibacterium arcticum</name>
    <dbReference type="NCBI Taxonomy" id="1762892"/>
    <lineage>
        <taxon>Bacteria</taxon>
        <taxon>Pseudomonadati</taxon>
        <taxon>Pseudomonadota</taxon>
        <taxon>Betaproteobacteria</taxon>
        <taxon>Burkholderiales</taxon>
        <taxon>Oxalobacteraceae</taxon>
        <taxon>Undibacterium</taxon>
    </lineage>
</organism>
<comment type="subcellular location">
    <subcellularLocation>
        <location evidence="4">Bacterial flagellum basal body</location>
    </subcellularLocation>
</comment>
<dbReference type="Pfam" id="PF07238">
    <property type="entry name" value="PilZ"/>
    <property type="match status" value="1"/>
</dbReference>
<evidence type="ECO:0000259" key="6">
    <source>
        <dbReference type="Pfam" id="PF07317"/>
    </source>
</evidence>
<evidence type="ECO:0000256" key="4">
    <source>
        <dbReference type="HAMAP-Rule" id="MF_01457"/>
    </source>
</evidence>
<keyword evidence="3 4" id="KW-0975">Bacterial flagellum</keyword>
<dbReference type="InterPro" id="IPR009926">
    <property type="entry name" value="T3SS_YcgR_PilZN"/>
</dbReference>
<feature type="domain" description="Type III secretion system flagellar brake protein YcgR PilZN" evidence="6">
    <location>
        <begin position="16"/>
        <end position="120"/>
    </location>
</feature>